<accession>A0A7C9VLR6</accession>
<dbReference type="PANTHER" id="PTHR39559:SF1">
    <property type="entry name" value="ISOCITRATE DEHYDROGENASE KINASE_PHOSPHATASE"/>
    <property type="match status" value="1"/>
</dbReference>
<dbReference type="InterPro" id="IPR010452">
    <property type="entry name" value="Isocitrate_DH_AceK"/>
</dbReference>
<proteinExistence type="predicted"/>
<dbReference type="GO" id="GO:0016208">
    <property type="term" value="F:AMP binding"/>
    <property type="evidence" value="ECO:0007669"/>
    <property type="project" value="TreeGrafter"/>
</dbReference>
<dbReference type="InterPro" id="IPR046855">
    <property type="entry name" value="AceK_kinase"/>
</dbReference>
<feature type="domain" description="Isocitrate dehydrogenase kinase/phosphatase (AceK) kinase" evidence="1">
    <location>
        <begin position="1"/>
        <end position="206"/>
    </location>
</feature>
<sequence length="231" mass="26998">DRVGRMADTLEYSDVAFPLSRFDEELIKELEKHAPSMVEYQRAEDGSEEIVIRHVYIERRMTPLNIWLHEGTDAQVEHGIIEYGNAIKELIAANIFPGDMLYKNFGVTRHGRVVFYDYDEIEYLTDCNVRRVPAPRNEEEEMSGEVWYTVRPHDIFPETYGTFLLGDPRVRAAFMRHHPDFFDAAMWQHHKDRLLAGHVHDFFAYHSQERFIHRYGSGATGPATEEPRRAA</sequence>
<evidence type="ECO:0000259" key="1">
    <source>
        <dbReference type="Pfam" id="PF06315"/>
    </source>
</evidence>
<dbReference type="GO" id="GO:0006006">
    <property type="term" value="P:glucose metabolic process"/>
    <property type="evidence" value="ECO:0007669"/>
    <property type="project" value="InterPro"/>
</dbReference>
<dbReference type="PANTHER" id="PTHR39559">
    <property type="match status" value="1"/>
</dbReference>
<reference evidence="2" key="1">
    <citation type="submission" date="2020-02" db="EMBL/GenBank/DDBJ databases">
        <title>Draft genome sequence of Candidatus Afipia apatlaquensis IBT-C3, a potential strain for decolorization of textile dyes.</title>
        <authorList>
            <person name="Sanchez-Reyes A."/>
            <person name="Breton-Deval L."/>
            <person name="Mangelson H."/>
            <person name="Sanchez-Flores A."/>
        </authorList>
    </citation>
    <scope>NUCLEOTIDE SEQUENCE [LARGE SCALE GENOMIC DNA]</scope>
    <source>
        <strain evidence="2">IBT-C3</strain>
    </source>
</reference>
<dbReference type="GO" id="GO:0008772">
    <property type="term" value="F:[isocitrate dehydrogenase (NADP+)] kinase activity"/>
    <property type="evidence" value="ECO:0007669"/>
    <property type="project" value="InterPro"/>
</dbReference>
<name>A0A7C9VLR6_9BRAD</name>
<keyword evidence="3" id="KW-1185">Reference proteome</keyword>
<dbReference type="AlphaFoldDB" id="A0A7C9VLR6"/>
<dbReference type="EMBL" id="JAAMRR010000800">
    <property type="protein sequence ID" value="NGX96595.1"/>
    <property type="molecule type" value="Genomic_DNA"/>
</dbReference>
<keyword evidence="2" id="KW-0808">Transferase</keyword>
<dbReference type="GO" id="GO:0005524">
    <property type="term" value="F:ATP binding"/>
    <property type="evidence" value="ECO:0007669"/>
    <property type="project" value="InterPro"/>
</dbReference>
<evidence type="ECO:0000313" key="2">
    <source>
        <dbReference type="EMBL" id="NGX96595.1"/>
    </source>
</evidence>
<feature type="non-terminal residue" evidence="2">
    <location>
        <position position="1"/>
    </location>
</feature>
<gene>
    <name evidence="2" type="ORF">G4V63_15670</name>
</gene>
<keyword evidence="2" id="KW-0418">Kinase</keyword>
<dbReference type="Proteomes" id="UP000480266">
    <property type="component" value="Unassembled WGS sequence"/>
</dbReference>
<organism evidence="2 3">
    <name type="scientific">Candidatus Afipia apatlaquensis</name>
    <dbReference type="NCBI Taxonomy" id="2712852"/>
    <lineage>
        <taxon>Bacteria</taxon>
        <taxon>Pseudomonadati</taxon>
        <taxon>Pseudomonadota</taxon>
        <taxon>Alphaproteobacteria</taxon>
        <taxon>Hyphomicrobiales</taxon>
        <taxon>Nitrobacteraceae</taxon>
        <taxon>Afipia</taxon>
    </lineage>
</organism>
<comment type="caution">
    <text evidence="2">The sequence shown here is derived from an EMBL/GenBank/DDBJ whole genome shotgun (WGS) entry which is preliminary data.</text>
</comment>
<evidence type="ECO:0000313" key="3">
    <source>
        <dbReference type="Proteomes" id="UP000480266"/>
    </source>
</evidence>
<dbReference type="Pfam" id="PF06315">
    <property type="entry name" value="AceK_kinase"/>
    <property type="match status" value="1"/>
</dbReference>
<dbReference type="GO" id="GO:0005737">
    <property type="term" value="C:cytoplasm"/>
    <property type="evidence" value="ECO:0007669"/>
    <property type="project" value="InterPro"/>
</dbReference>
<dbReference type="GO" id="GO:0004721">
    <property type="term" value="F:phosphoprotein phosphatase activity"/>
    <property type="evidence" value="ECO:0007669"/>
    <property type="project" value="TreeGrafter"/>
</dbReference>
<protein>
    <submittedName>
        <fullName evidence="2">Bifunctional isocitrate dehydrogenase kinase/phosphatase</fullName>
    </submittedName>
</protein>